<gene>
    <name evidence="1" type="ORF">SMRZ_LOCUS17197</name>
</gene>
<dbReference type="EMBL" id="UZAI01017313">
    <property type="protein sequence ID" value="VDP23264.1"/>
    <property type="molecule type" value="Genomic_DNA"/>
</dbReference>
<accession>A0A183MMC2</accession>
<evidence type="ECO:0000313" key="2">
    <source>
        <dbReference type="Proteomes" id="UP000277204"/>
    </source>
</evidence>
<proteinExistence type="predicted"/>
<name>A0A183MMC2_9TREM</name>
<reference evidence="1 2" key="1">
    <citation type="submission" date="2018-11" db="EMBL/GenBank/DDBJ databases">
        <authorList>
            <consortium name="Pathogen Informatics"/>
        </authorList>
    </citation>
    <scope>NUCLEOTIDE SEQUENCE [LARGE SCALE GENOMIC DNA]</scope>
    <source>
        <strain evidence="1 2">Zambia</strain>
    </source>
</reference>
<evidence type="ECO:0000313" key="1">
    <source>
        <dbReference type="EMBL" id="VDP23264.1"/>
    </source>
</evidence>
<sequence>MMVEGSQQETLDLDLVLLDTCQQDVPVILRELMLLDGFDAMSHGFTFGDLYILRVDTSSYMLVANKIHFWNISSFYIEQSSGIFVKHWLYK</sequence>
<protein>
    <submittedName>
        <fullName evidence="1">Uncharacterized protein</fullName>
    </submittedName>
</protein>
<keyword evidence="2" id="KW-1185">Reference proteome</keyword>
<organism evidence="1 2">
    <name type="scientific">Schistosoma margrebowiei</name>
    <dbReference type="NCBI Taxonomy" id="48269"/>
    <lineage>
        <taxon>Eukaryota</taxon>
        <taxon>Metazoa</taxon>
        <taxon>Spiralia</taxon>
        <taxon>Lophotrochozoa</taxon>
        <taxon>Platyhelminthes</taxon>
        <taxon>Trematoda</taxon>
        <taxon>Digenea</taxon>
        <taxon>Strigeidida</taxon>
        <taxon>Schistosomatoidea</taxon>
        <taxon>Schistosomatidae</taxon>
        <taxon>Schistosoma</taxon>
    </lineage>
</organism>
<dbReference type="Proteomes" id="UP000277204">
    <property type="component" value="Unassembled WGS sequence"/>
</dbReference>
<dbReference type="AlphaFoldDB" id="A0A183MMC2"/>